<dbReference type="Pfam" id="PF08874">
    <property type="entry name" value="DUF1835"/>
    <property type="match status" value="1"/>
</dbReference>
<evidence type="ECO:0000259" key="2">
    <source>
        <dbReference type="Pfam" id="PF12395"/>
    </source>
</evidence>
<dbReference type="Pfam" id="PF12395">
    <property type="entry name" value="DUF3658"/>
    <property type="match status" value="1"/>
</dbReference>
<organism evidence="3 4">
    <name type="scientific">Lysinibacillus irui</name>
    <dbReference type="NCBI Taxonomy" id="2998077"/>
    <lineage>
        <taxon>Bacteria</taxon>
        <taxon>Bacillati</taxon>
        <taxon>Bacillota</taxon>
        <taxon>Bacilli</taxon>
        <taxon>Bacillales</taxon>
        <taxon>Bacillaceae</taxon>
        <taxon>Lysinibacillus</taxon>
    </lineage>
</organism>
<sequence>METMMHYPFIYFLYEANQVLVYKIQTLNYITIDDVVERGKWEAYELQPFESFAAFRHERSSPKEGWTLMVEQDHLNLFVDIINDTIQQQKVLTTTTAPMVHIVCSESVAGSLRVALAPPKYVIGFPDDLSIGPLWKLDEKRGQAFRHEWLMENINDGMDDFVNYHHFMNTIREIQDIPSHLPIYIWYGDNIEEQCGLRFFLYLLREKTNEIYLINTGKERVSIRQWNVEQYDKIRLTANAHLIFQQQWERLARTKEVLRLWLHQQIQAVPVNAYDSLIITRLEQLHQQQGTIDYIQTGALISELLTKMEAPPNIFFLEYRIRYLVYSGVFELKGIPKSMHHYQVKMRQKPLQH</sequence>
<accession>A0AAJ5RN53</accession>
<gene>
    <name evidence="3" type="ORF">OU989_07655</name>
</gene>
<feature type="domain" description="DUF1835" evidence="1">
    <location>
        <begin position="100"/>
        <end position="216"/>
    </location>
</feature>
<dbReference type="RefSeq" id="WP_274796529.1">
    <property type="nucleotide sequence ID" value="NZ_CP113527.1"/>
</dbReference>
<proteinExistence type="predicted"/>
<evidence type="ECO:0000313" key="4">
    <source>
        <dbReference type="Proteomes" id="UP001219585"/>
    </source>
</evidence>
<evidence type="ECO:0000259" key="1">
    <source>
        <dbReference type="Pfam" id="PF08874"/>
    </source>
</evidence>
<dbReference type="AlphaFoldDB" id="A0AAJ5RN53"/>
<dbReference type="InterPro" id="IPR022123">
    <property type="entry name" value="DUF3658"/>
</dbReference>
<dbReference type="Proteomes" id="UP001219585">
    <property type="component" value="Chromosome"/>
</dbReference>
<reference evidence="3" key="1">
    <citation type="submission" date="2022-11" db="EMBL/GenBank/DDBJ databases">
        <title>Lysinibacillus irui.</title>
        <authorList>
            <person name="Akintayo S.O."/>
        </authorList>
    </citation>
    <scope>NUCLEOTIDE SEQUENCE</scope>
    <source>
        <strain evidence="3">IRB4-01</strain>
    </source>
</reference>
<dbReference type="InterPro" id="IPR014973">
    <property type="entry name" value="DUF1835"/>
</dbReference>
<feature type="domain" description="DUF3658" evidence="2">
    <location>
        <begin position="235"/>
        <end position="342"/>
    </location>
</feature>
<protein>
    <submittedName>
        <fullName evidence="3">DUF1835 domain-containing protein</fullName>
    </submittedName>
</protein>
<dbReference type="KEGG" id="liu:OU989_07655"/>
<evidence type="ECO:0000313" key="3">
    <source>
        <dbReference type="EMBL" id="WDV08348.1"/>
    </source>
</evidence>
<dbReference type="EMBL" id="CP113527">
    <property type="protein sequence ID" value="WDV08348.1"/>
    <property type="molecule type" value="Genomic_DNA"/>
</dbReference>
<name>A0AAJ5RN53_9BACI</name>